<dbReference type="Proteomes" id="UP000091956">
    <property type="component" value="Unassembled WGS sequence"/>
</dbReference>
<sequence length="424" mass="48823">MVPRLRSEGLQPGAGDLRRRCTAVCFDYWFPGISTSQKPVVLSLAHLTSWSAERIARAATLKCPVDDNAILAEEVWDFYMAWVEHLPRCRSRLEDMERSMWEIIQQLRFDILGPCAKERNLSKTPRPTTFTYARLWRPTERYSGPEIPSFLPEDGIDNYRACMTLAENGPMTCFTPAEFKIIEQLGPHVRPMIRTVMNECMGYFERDMMTGEFNRKIFDLHRHLGKIMELGNRVVELWCHMFGSVEVFADSWNVRVRRDEESGYDEQVDEVVTQLKDQVEISKQRQIKKSITQGRCLVYLNSSPQAIKMLVICMITDRIHALDELRNNRRQETGGTLTVQSAARHSAFKMKPAKLSVQFDLYLVVDNMLVKDASRNGTDHLKLAAARFVGVRVQVRFSRSYIKSNSSFPFSHLTNNPEVDDPGD</sequence>
<gene>
    <name evidence="1" type="ORF">VE01_01924</name>
</gene>
<dbReference type="OrthoDB" id="8062037at2759"/>
<keyword evidence="2" id="KW-1185">Reference proteome</keyword>
<proteinExistence type="predicted"/>
<accession>A0A1B8GVX9</accession>
<dbReference type="GeneID" id="28835310"/>
<evidence type="ECO:0000313" key="2">
    <source>
        <dbReference type="Proteomes" id="UP000091956"/>
    </source>
</evidence>
<dbReference type="AlphaFoldDB" id="A0A1B8GVX9"/>
<protein>
    <submittedName>
        <fullName evidence="1">Uncharacterized protein</fullName>
    </submittedName>
</protein>
<organism evidence="1 2">
    <name type="scientific">Pseudogymnoascus verrucosus</name>
    <dbReference type="NCBI Taxonomy" id="342668"/>
    <lineage>
        <taxon>Eukaryota</taxon>
        <taxon>Fungi</taxon>
        <taxon>Dikarya</taxon>
        <taxon>Ascomycota</taxon>
        <taxon>Pezizomycotina</taxon>
        <taxon>Leotiomycetes</taxon>
        <taxon>Thelebolales</taxon>
        <taxon>Thelebolaceae</taxon>
        <taxon>Pseudogymnoascus</taxon>
    </lineage>
</organism>
<reference evidence="1 2" key="1">
    <citation type="submission" date="2016-03" db="EMBL/GenBank/DDBJ databases">
        <title>Comparative genomics of Pseudogymnoascus destructans, the fungus causing white-nose syndrome of bats.</title>
        <authorList>
            <person name="Palmer J.M."/>
            <person name="Drees K.P."/>
            <person name="Foster J.T."/>
            <person name="Lindner D.L."/>
        </authorList>
    </citation>
    <scope>NUCLEOTIDE SEQUENCE [LARGE SCALE GENOMIC DNA]</scope>
    <source>
        <strain evidence="1 2">UAMH 10579</strain>
    </source>
</reference>
<dbReference type="EMBL" id="KV460210">
    <property type="protein sequence ID" value="OBT99995.1"/>
    <property type="molecule type" value="Genomic_DNA"/>
</dbReference>
<evidence type="ECO:0000313" key="1">
    <source>
        <dbReference type="EMBL" id="OBT99995.1"/>
    </source>
</evidence>
<name>A0A1B8GVX9_9PEZI</name>
<reference evidence="2" key="2">
    <citation type="journal article" date="2018" name="Nat. Commun.">
        <title>Extreme sensitivity to ultraviolet light in the fungal pathogen causing white-nose syndrome of bats.</title>
        <authorList>
            <person name="Palmer J.M."/>
            <person name="Drees K.P."/>
            <person name="Foster J.T."/>
            <person name="Lindner D.L."/>
        </authorList>
    </citation>
    <scope>NUCLEOTIDE SEQUENCE [LARGE SCALE GENOMIC DNA]</scope>
    <source>
        <strain evidence="2">UAMH 10579</strain>
    </source>
</reference>
<dbReference type="RefSeq" id="XP_018133728.1">
    <property type="nucleotide sequence ID" value="XM_018271439.1"/>
</dbReference>